<name>A0A4S4MDV4_9APHY</name>
<comment type="caution">
    <text evidence="1">The sequence shown here is derived from an EMBL/GenBank/DDBJ whole genome shotgun (WGS) entry which is preliminary data.</text>
</comment>
<dbReference type="AlphaFoldDB" id="A0A4S4MDV4"/>
<protein>
    <submittedName>
        <fullName evidence="1">Uncharacterized protein</fullName>
    </submittedName>
</protein>
<dbReference type="EMBL" id="SGPM01000403">
    <property type="protein sequence ID" value="THH23048.1"/>
    <property type="molecule type" value="Genomic_DNA"/>
</dbReference>
<accession>A0A4S4MDV4</accession>
<keyword evidence="2" id="KW-1185">Reference proteome</keyword>
<reference evidence="1 2" key="1">
    <citation type="submission" date="2019-02" db="EMBL/GenBank/DDBJ databases">
        <title>Genome sequencing of the rare red list fungi Antrodiella citrinella (Flaviporus citrinellus).</title>
        <authorList>
            <person name="Buettner E."/>
            <person name="Kellner H."/>
        </authorList>
    </citation>
    <scope>NUCLEOTIDE SEQUENCE [LARGE SCALE GENOMIC DNA]</scope>
    <source>
        <strain evidence="1 2">DSM 108506</strain>
    </source>
</reference>
<organism evidence="1 2">
    <name type="scientific">Antrodiella citrinella</name>
    <dbReference type="NCBI Taxonomy" id="2447956"/>
    <lineage>
        <taxon>Eukaryota</taxon>
        <taxon>Fungi</taxon>
        <taxon>Dikarya</taxon>
        <taxon>Basidiomycota</taxon>
        <taxon>Agaricomycotina</taxon>
        <taxon>Agaricomycetes</taxon>
        <taxon>Polyporales</taxon>
        <taxon>Steccherinaceae</taxon>
        <taxon>Antrodiella</taxon>
    </lineage>
</organism>
<proteinExistence type="predicted"/>
<evidence type="ECO:0000313" key="1">
    <source>
        <dbReference type="EMBL" id="THH23048.1"/>
    </source>
</evidence>
<gene>
    <name evidence="1" type="ORF">EUX98_g8129</name>
</gene>
<evidence type="ECO:0000313" key="2">
    <source>
        <dbReference type="Proteomes" id="UP000308730"/>
    </source>
</evidence>
<sequence length="170" mass="19570">MKIVMVSNALGVVPEDPGDPFDITSSHRRFMVAVLSIRATPQLQMERRLWSRVFKFIPNVDYLSIGEQSMTSEVLLALLCEGNGAVDEDHVRRTHLLPKLRTLLLQDYPFRYRTSAMASFAETLRDVFEMRKGAGIGLEQLVLRRCENIDERGVSTLREAITMQWEDERR</sequence>
<dbReference type="Proteomes" id="UP000308730">
    <property type="component" value="Unassembled WGS sequence"/>
</dbReference>